<evidence type="ECO:0000313" key="2">
    <source>
        <dbReference type="EMBL" id="KAK4778893.1"/>
    </source>
</evidence>
<evidence type="ECO:0000313" key="3">
    <source>
        <dbReference type="Proteomes" id="UP001346149"/>
    </source>
</evidence>
<dbReference type="PROSITE" id="PS51257">
    <property type="entry name" value="PROKAR_LIPOPROTEIN"/>
    <property type="match status" value="1"/>
</dbReference>
<feature type="transmembrane region" description="Helical" evidence="1">
    <location>
        <begin position="48"/>
        <end position="67"/>
    </location>
</feature>
<keyword evidence="1" id="KW-1133">Transmembrane helix</keyword>
<protein>
    <submittedName>
        <fullName evidence="2">Uncharacterized protein</fullName>
    </submittedName>
</protein>
<name>A0AAN7QXL9_TRANT</name>
<keyword evidence="1" id="KW-0472">Membrane</keyword>
<dbReference type="Proteomes" id="UP001346149">
    <property type="component" value="Unassembled WGS sequence"/>
</dbReference>
<reference evidence="2 3" key="1">
    <citation type="journal article" date="2023" name="Hortic Res">
        <title>Pangenome of water caltrop reveals structural variations and asymmetric subgenome divergence after allopolyploidization.</title>
        <authorList>
            <person name="Zhang X."/>
            <person name="Chen Y."/>
            <person name="Wang L."/>
            <person name="Yuan Y."/>
            <person name="Fang M."/>
            <person name="Shi L."/>
            <person name="Lu R."/>
            <person name="Comes H.P."/>
            <person name="Ma Y."/>
            <person name="Chen Y."/>
            <person name="Huang G."/>
            <person name="Zhou Y."/>
            <person name="Zheng Z."/>
            <person name="Qiu Y."/>
        </authorList>
    </citation>
    <scope>NUCLEOTIDE SEQUENCE [LARGE SCALE GENOMIC DNA]</scope>
    <source>
        <strain evidence="2">F231</strain>
    </source>
</reference>
<comment type="caution">
    <text evidence="2">The sequence shown here is derived from an EMBL/GenBank/DDBJ whole genome shotgun (WGS) entry which is preliminary data.</text>
</comment>
<keyword evidence="3" id="KW-1185">Reference proteome</keyword>
<keyword evidence="1" id="KW-0812">Transmembrane</keyword>
<sequence>MELRLLSGQRIQDPSFPSSLFYVSVSGCDLCYMFCTLLFCLSMELWGFCWLILHLVILVNLSVSVQAETTGQPNKVYHLIRYPMILYCILASMIVFSASHF</sequence>
<evidence type="ECO:0000256" key="1">
    <source>
        <dbReference type="SAM" id="Phobius"/>
    </source>
</evidence>
<dbReference type="AlphaFoldDB" id="A0AAN7QXL9"/>
<gene>
    <name evidence="2" type="ORF">SAY86_006421</name>
</gene>
<dbReference type="EMBL" id="JAXQNO010000017">
    <property type="protein sequence ID" value="KAK4778893.1"/>
    <property type="molecule type" value="Genomic_DNA"/>
</dbReference>
<accession>A0AAN7QXL9</accession>
<organism evidence="2 3">
    <name type="scientific">Trapa natans</name>
    <name type="common">Water chestnut</name>
    <dbReference type="NCBI Taxonomy" id="22666"/>
    <lineage>
        <taxon>Eukaryota</taxon>
        <taxon>Viridiplantae</taxon>
        <taxon>Streptophyta</taxon>
        <taxon>Embryophyta</taxon>
        <taxon>Tracheophyta</taxon>
        <taxon>Spermatophyta</taxon>
        <taxon>Magnoliopsida</taxon>
        <taxon>eudicotyledons</taxon>
        <taxon>Gunneridae</taxon>
        <taxon>Pentapetalae</taxon>
        <taxon>rosids</taxon>
        <taxon>malvids</taxon>
        <taxon>Myrtales</taxon>
        <taxon>Lythraceae</taxon>
        <taxon>Trapa</taxon>
    </lineage>
</organism>
<proteinExistence type="predicted"/>
<feature type="transmembrane region" description="Helical" evidence="1">
    <location>
        <begin position="79"/>
        <end position="98"/>
    </location>
</feature>
<feature type="transmembrane region" description="Helical" evidence="1">
    <location>
        <begin position="20"/>
        <end position="41"/>
    </location>
</feature>